<evidence type="ECO:0000313" key="3">
    <source>
        <dbReference type="EMBL" id="GIL74244.1"/>
    </source>
</evidence>
<feature type="transmembrane region" description="Helical" evidence="2">
    <location>
        <begin position="167"/>
        <end position="189"/>
    </location>
</feature>
<keyword evidence="4" id="KW-1185">Reference proteome</keyword>
<dbReference type="AlphaFoldDB" id="A0A8J4D6L3"/>
<sequence>MSGLTSHRQPTSLRSGNLHNRSGQQQQQQGAMDLQSQPDIPAPGSPTSSSSPRSPLIPPILLEATTAKLLVPSRQLLYALLTAPLLVWLVAVLAGIVHSEPIPEGVSKREFVHPVTWFDKYVFRVYGPLLPLAPYLIRVASLGLRASTPVPSPSGSQPLRRRLQPGATLVLPALLAYLTIALVRIGVYICHLGLQRWTGGLLVLVSDHLLLAASVVACFQSELVMCTSDAYKALLVRCSDRCMKLRLLAMFISVLITTILLILVCVDMYCTARWFHQPKESGLALLAGAVMFQLPVVMWLLLSSVTVATRFT</sequence>
<feature type="region of interest" description="Disordered" evidence="1">
    <location>
        <begin position="1"/>
        <end position="56"/>
    </location>
</feature>
<feature type="compositionally biased region" description="Polar residues" evidence="1">
    <location>
        <begin position="1"/>
        <end position="23"/>
    </location>
</feature>
<keyword evidence="2" id="KW-1133">Transmembrane helix</keyword>
<name>A0A8J4D6L3_9CHLO</name>
<reference evidence="3" key="1">
    <citation type="journal article" date="2021" name="Proc. Natl. Acad. Sci. U.S.A.">
        <title>Three genomes in the algal genus Volvox reveal the fate of a haploid sex-determining region after a transition to homothallism.</title>
        <authorList>
            <person name="Yamamoto K."/>
            <person name="Hamaji T."/>
            <person name="Kawai-Toyooka H."/>
            <person name="Matsuzaki R."/>
            <person name="Takahashi F."/>
            <person name="Nishimura Y."/>
            <person name="Kawachi M."/>
            <person name="Noguchi H."/>
            <person name="Minakuchi Y."/>
            <person name="Umen J.G."/>
            <person name="Toyoda A."/>
            <person name="Nozaki H."/>
        </authorList>
    </citation>
    <scope>NUCLEOTIDE SEQUENCE</scope>
    <source>
        <strain evidence="3">NIES-3786</strain>
    </source>
</reference>
<comment type="caution">
    <text evidence="3">The sequence shown here is derived from an EMBL/GenBank/DDBJ whole genome shotgun (WGS) entry which is preliminary data.</text>
</comment>
<protein>
    <submittedName>
        <fullName evidence="3">Uncharacterized protein</fullName>
    </submittedName>
</protein>
<dbReference type="Proteomes" id="UP000747110">
    <property type="component" value="Unassembled WGS sequence"/>
</dbReference>
<feature type="transmembrane region" description="Helical" evidence="2">
    <location>
        <begin position="76"/>
        <end position="97"/>
    </location>
</feature>
<evidence type="ECO:0000256" key="1">
    <source>
        <dbReference type="SAM" id="MobiDB-lite"/>
    </source>
</evidence>
<organism evidence="3 4">
    <name type="scientific">Volvox reticuliferus</name>
    <dbReference type="NCBI Taxonomy" id="1737510"/>
    <lineage>
        <taxon>Eukaryota</taxon>
        <taxon>Viridiplantae</taxon>
        <taxon>Chlorophyta</taxon>
        <taxon>core chlorophytes</taxon>
        <taxon>Chlorophyceae</taxon>
        <taxon>CS clade</taxon>
        <taxon>Chlamydomonadales</taxon>
        <taxon>Volvocaceae</taxon>
        <taxon>Volvox</taxon>
    </lineage>
</organism>
<feature type="compositionally biased region" description="Low complexity" evidence="1">
    <location>
        <begin position="45"/>
        <end position="56"/>
    </location>
</feature>
<evidence type="ECO:0000313" key="4">
    <source>
        <dbReference type="Proteomes" id="UP000747110"/>
    </source>
</evidence>
<feature type="transmembrane region" description="Helical" evidence="2">
    <location>
        <begin position="125"/>
        <end position="146"/>
    </location>
</feature>
<feature type="transmembrane region" description="Helical" evidence="2">
    <location>
        <begin position="281"/>
        <end position="302"/>
    </location>
</feature>
<keyword evidence="2" id="KW-0812">Transmembrane</keyword>
<proteinExistence type="predicted"/>
<keyword evidence="2" id="KW-0472">Membrane</keyword>
<dbReference type="OrthoDB" id="549831at2759"/>
<dbReference type="EMBL" id="BNCP01000006">
    <property type="protein sequence ID" value="GIL74244.1"/>
    <property type="molecule type" value="Genomic_DNA"/>
</dbReference>
<feature type="transmembrane region" description="Helical" evidence="2">
    <location>
        <begin position="247"/>
        <end position="269"/>
    </location>
</feature>
<gene>
    <name evidence="3" type="ORF">Vretifemale_4257</name>
</gene>
<evidence type="ECO:0000256" key="2">
    <source>
        <dbReference type="SAM" id="Phobius"/>
    </source>
</evidence>
<accession>A0A8J4D6L3</accession>